<dbReference type="Proteomes" id="UP000689195">
    <property type="component" value="Unassembled WGS sequence"/>
</dbReference>
<organism evidence="1 2">
    <name type="scientific">Paramecium pentaurelia</name>
    <dbReference type="NCBI Taxonomy" id="43138"/>
    <lineage>
        <taxon>Eukaryota</taxon>
        <taxon>Sar</taxon>
        <taxon>Alveolata</taxon>
        <taxon>Ciliophora</taxon>
        <taxon>Intramacronucleata</taxon>
        <taxon>Oligohymenophorea</taxon>
        <taxon>Peniculida</taxon>
        <taxon>Parameciidae</taxon>
        <taxon>Paramecium</taxon>
    </lineage>
</organism>
<comment type="caution">
    <text evidence="1">The sequence shown here is derived from an EMBL/GenBank/DDBJ whole genome shotgun (WGS) entry which is preliminary data.</text>
</comment>
<reference evidence="1" key="1">
    <citation type="submission" date="2021-01" db="EMBL/GenBank/DDBJ databases">
        <authorList>
            <consortium name="Genoscope - CEA"/>
            <person name="William W."/>
        </authorList>
    </citation>
    <scope>NUCLEOTIDE SEQUENCE</scope>
</reference>
<dbReference type="AlphaFoldDB" id="A0A8S1XPL6"/>
<name>A0A8S1XPL6_9CILI</name>
<proteinExistence type="predicted"/>
<keyword evidence="2" id="KW-1185">Reference proteome</keyword>
<evidence type="ECO:0000313" key="1">
    <source>
        <dbReference type="EMBL" id="CAD8203053.1"/>
    </source>
</evidence>
<evidence type="ECO:0000313" key="2">
    <source>
        <dbReference type="Proteomes" id="UP000689195"/>
    </source>
</evidence>
<accession>A0A8S1XPL6</accession>
<gene>
    <name evidence="1" type="ORF">PPENT_87.1.T1330004</name>
</gene>
<dbReference type="EMBL" id="CAJJDO010000133">
    <property type="protein sequence ID" value="CAD8203053.1"/>
    <property type="molecule type" value="Genomic_DNA"/>
</dbReference>
<protein>
    <submittedName>
        <fullName evidence="1">Uncharacterized protein</fullName>
    </submittedName>
</protein>
<sequence>MNYLHVLEMEWILVLLKLIQRNKRDLFSLCMILQKYTSATEATLYKYNVQRMSKQRIIQHVTWIQECISTVGTQSKCDRDIVLNFMDSVQDQGKVHVMISQEDVQLMEKIVVQIQKQQLAVIIMKMLKKQYMFRQSLCRYHKSIQSLLLCHSQIADS</sequence>